<evidence type="ECO:0000313" key="2">
    <source>
        <dbReference type="EMBL" id="CEO50766.1"/>
    </source>
</evidence>
<evidence type="ECO:0000259" key="1">
    <source>
        <dbReference type="Pfam" id="PF13673"/>
    </source>
</evidence>
<gene>
    <name evidence="2" type="ORF">BN869_000006824_1</name>
</gene>
<dbReference type="GO" id="GO:0016747">
    <property type="term" value="F:acyltransferase activity, transferring groups other than amino-acyl groups"/>
    <property type="evidence" value="ECO:0007669"/>
    <property type="project" value="InterPro"/>
</dbReference>
<protein>
    <recommendedName>
        <fullName evidence="1">N-acetyltransferase domain-containing protein</fullName>
    </recommendedName>
</protein>
<proteinExistence type="predicted"/>
<reference evidence="2" key="1">
    <citation type="submission" date="2015-01" db="EMBL/GenBank/DDBJ databases">
        <authorList>
            <person name="Durling Mikael"/>
        </authorList>
    </citation>
    <scope>NUCLEOTIDE SEQUENCE</scope>
</reference>
<dbReference type="SUPFAM" id="SSF55729">
    <property type="entry name" value="Acyl-CoA N-acyltransferases (Nat)"/>
    <property type="match status" value="1"/>
</dbReference>
<dbReference type="InterPro" id="IPR000182">
    <property type="entry name" value="GNAT_dom"/>
</dbReference>
<dbReference type="InterPro" id="IPR016181">
    <property type="entry name" value="Acyl_CoA_acyltransferase"/>
</dbReference>
<name>A0A0B7K7U6_BIOOC</name>
<dbReference type="AlphaFoldDB" id="A0A0B7K7U6"/>
<feature type="domain" description="N-acetyltransferase" evidence="1">
    <location>
        <begin position="169"/>
        <end position="228"/>
    </location>
</feature>
<sequence>RLDCSSLLHQLLYHTLLCTLRLGPVAIVFSSHILLRFACLRVVARNMATQLQPRDAKLEDLQGILKTDLSAFDGNPERVKNIAKNGLEQTKERLLDKYAKYINNTERFKTIVVEINGDIACIGVLDFKPFEDDRGLSDDATDIQSKGYNAYNDVFHTYFAKYAGKLVMLRTLATHQDNQRQGCGKAILASLKKAAAEGEQRVIAVYSSTMAEAFYTREGFRLEGTRGKADNPALGYAFGGV</sequence>
<dbReference type="Gene3D" id="3.40.630.30">
    <property type="match status" value="1"/>
</dbReference>
<dbReference type="EMBL" id="CDPU01000020">
    <property type="protein sequence ID" value="CEO50766.1"/>
    <property type="molecule type" value="Genomic_DNA"/>
</dbReference>
<accession>A0A0B7K7U6</accession>
<dbReference type="Pfam" id="PF13673">
    <property type="entry name" value="Acetyltransf_10"/>
    <property type="match status" value="1"/>
</dbReference>
<feature type="non-terminal residue" evidence="2">
    <location>
        <position position="1"/>
    </location>
</feature>
<organism evidence="2">
    <name type="scientific">Bionectria ochroleuca</name>
    <name type="common">Gliocladium roseum</name>
    <dbReference type="NCBI Taxonomy" id="29856"/>
    <lineage>
        <taxon>Eukaryota</taxon>
        <taxon>Fungi</taxon>
        <taxon>Dikarya</taxon>
        <taxon>Ascomycota</taxon>
        <taxon>Pezizomycotina</taxon>
        <taxon>Sordariomycetes</taxon>
        <taxon>Hypocreomycetidae</taxon>
        <taxon>Hypocreales</taxon>
        <taxon>Bionectriaceae</taxon>
        <taxon>Clonostachys</taxon>
    </lineage>
</organism>